<gene>
    <name evidence="8" type="ORF">HB943_08770</name>
    <name evidence="7" type="ORF">UE46_03455</name>
</gene>
<dbReference type="PROSITE" id="PS00428">
    <property type="entry name" value="FTSW_RODA_SPOVE"/>
    <property type="match status" value="1"/>
</dbReference>
<sequence>MNKSRESSTKIDYSIILLVMCLCLIGIAAIYIASLTNNQYATDFLVRQLIWLVAGTIIIIIIVKYFDYDRLQQMAYYLYGGGLFLLLLVFAPVIGIERKGAQSWVGTEAINIQPSELMKSFLIVALAKLIWDHTKKTSIRTLKSDFHLFIKISLMTLAPITLIMLQSDLGTSLVLISIMVGMMFISGITWRLLLPIFGGIAAIGTTLILLVLKSPSTLTSLGFKKYQFNRITSWLEPEKDPLDTGMQLLKSMRAVGSGELRGSGIGYEAIEIPENHNDFIFTIIGGDFGFVGACVLIVLYFLLVYQIIRVALDVGIPFYSYICTGVVAMIFFHVLQNIGMTIGMLPITGIPLLFISYGGSAMLGSLMAIGLVLSARYNAPKAMDL</sequence>
<feature type="transmembrane region" description="Helical" evidence="6">
    <location>
        <begin position="279"/>
        <end position="304"/>
    </location>
</feature>
<dbReference type="PANTHER" id="PTHR30474:SF1">
    <property type="entry name" value="PEPTIDOGLYCAN GLYCOSYLTRANSFERASE MRDB"/>
    <property type="match status" value="1"/>
</dbReference>
<dbReference type="GO" id="GO:0051301">
    <property type="term" value="P:cell division"/>
    <property type="evidence" value="ECO:0007669"/>
    <property type="project" value="InterPro"/>
</dbReference>
<reference evidence="8 10" key="3">
    <citation type="submission" date="2020-03" db="EMBL/GenBank/DDBJ databases">
        <title>Soil Listeria distribution.</title>
        <authorList>
            <person name="Liao J."/>
            <person name="Wiedmann M."/>
        </authorList>
    </citation>
    <scope>NUCLEOTIDE SEQUENCE [LARGE SCALE GENOMIC DNA]</scope>
    <source>
        <strain evidence="8 10">FSL L7-1523</strain>
    </source>
</reference>
<organism evidence="7 9">
    <name type="scientific">Listeria weihenstephanensis</name>
    <dbReference type="NCBI Taxonomy" id="1006155"/>
    <lineage>
        <taxon>Bacteria</taxon>
        <taxon>Bacillati</taxon>
        <taxon>Bacillota</taxon>
        <taxon>Bacilli</taxon>
        <taxon>Bacillales</taxon>
        <taxon>Listeriaceae</taxon>
        <taxon>Listeria</taxon>
    </lineage>
</organism>
<dbReference type="GO" id="GO:0015648">
    <property type="term" value="F:lipid-linked peptidoglycan transporter activity"/>
    <property type="evidence" value="ECO:0007669"/>
    <property type="project" value="TreeGrafter"/>
</dbReference>
<dbReference type="EMBL" id="JAARRL010000012">
    <property type="protein sequence ID" value="MBC1500695.1"/>
    <property type="molecule type" value="Genomic_DNA"/>
</dbReference>
<keyword evidence="3" id="KW-0133">Cell shape</keyword>
<name>A0A1S7FS69_9LIST</name>
<dbReference type="Pfam" id="PF01098">
    <property type="entry name" value="FTSW_RODA_SPOVE"/>
    <property type="match status" value="1"/>
</dbReference>
<feature type="transmembrane region" description="Helical" evidence="6">
    <location>
        <begin position="12"/>
        <end position="33"/>
    </location>
</feature>
<feature type="transmembrane region" description="Helical" evidence="6">
    <location>
        <begin position="45"/>
        <end position="63"/>
    </location>
</feature>
<reference evidence="9" key="2">
    <citation type="submission" date="2015-03" db="EMBL/GenBank/DDBJ databases">
        <authorList>
            <person name="Ferrari E."/>
            <person name="Walter M.C."/>
            <person name="Huptas C."/>
            <person name="Scherer S."/>
            <person name="Mueller-Herbst S."/>
        </authorList>
    </citation>
    <scope>NUCLEOTIDE SEQUENCE [LARGE SCALE GENOMIC DNA]</scope>
    <source>
        <strain evidence="9">LWP01</strain>
    </source>
</reference>
<dbReference type="InterPro" id="IPR001182">
    <property type="entry name" value="FtsW/RodA"/>
</dbReference>
<keyword evidence="9" id="KW-1185">Reference proteome</keyword>
<evidence type="ECO:0000256" key="4">
    <source>
        <dbReference type="ARBA" id="ARBA00022989"/>
    </source>
</evidence>
<dbReference type="EMBL" id="CP011102">
    <property type="protein sequence ID" value="AQY50185.1"/>
    <property type="molecule type" value="Genomic_DNA"/>
</dbReference>
<dbReference type="KEGG" id="lwi:UE46_03455"/>
<dbReference type="RefSeq" id="WP_118907396.1">
    <property type="nucleotide sequence ID" value="NZ_CP011102.1"/>
</dbReference>
<comment type="subcellular location">
    <subcellularLocation>
        <location evidence="1">Membrane</location>
        <topology evidence="1">Multi-pass membrane protein</topology>
    </subcellularLocation>
</comment>
<reference evidence="7" key="1">
    <citation type="submission" date="2015-03" db="EMBL/GenBank/DDBJ databases">
        <authorList>
            <person name="Murphy D."/>
        </authorList>
    </citation>
    <scope>NUCLEOTIDE SEQUENCE [LARGE SCALE GENOMIC DNA]</scope>
    <source>
        <strain evidence="7">WS 4560</strain>
    </source>
</reference>
<dbReference type="GO" id="GO:0005886">
    <property type="term" value="C:plasma membrane"/>
    <property type="evidence" value="ECO:0007669"/>
    <property type="project" value="TreeGrafter"/>
</dbReference>
<evidence type="ECO:0000256" key="2">
    <source>
        <dbReference type="ARBA" id="ARBA00022692"/>
    </source>
</evidence>
<evidence type="ECO:0000313" key="7">
    <source>
        <dbReference type="EMBL" id="AQY50185.1"/>
    </source>
</evidence>
<dbReference type="Proteomes" id="UP000223060">
    <property type="component" value="Chromosome"/>
</dbReference>
<evidence type="ECO:0000256" key="1">
    <source>
        <dbReference type="ARBA" id="ARBA00004141"/>
    </source>
</evidence>
<accession>A0A1S7FS69</accession>
<evidence type="ECO:0000313" key="9">
    <source>
        <dbReference type="Proteomes" id="UP000223060"/>
    </source>
</evidence>
<evidence type="ECO:0000256" key="6">
    <source>
        <dbReference type="SAM" id="Phobius"/>
    </source>
</evidence>
<keyword evidence="2 6" id="KW-0812">Transmembrane</keyword>
<feature type="transmembrane region" description="Helical" evidence="6">
    <location>
        <begin position="316"/>
        <end position="335"/>
    </location>
</feature>
<evidence type="ECO:0000313" key="8">
    <source>
        <dbReference type="EMBL" id="MBC1500695.1"/>
    </source>
</evidence>
<protein>
    <submittedName>
        <fullName evidence="7">Cell cycle protein</fullName>
    </submittedName>
    <submittedName>
        <fullName evidence="8">Rod shape-determining protein RodA</fullName>
    </submittedName>
</protein>
<evidence type="ECO:0000313" key="10">
    <source>
        <dbReference type="Proteomes" id="UP000564536"/>
    </source>
</evidence>
<feature type="transmembrane region" description="Helical" evidence="6">
    <location>
        <begin position="347"/>
        <end position="373"/>
    </location>
</feature>
<dbReference type="AlphaFoldDB" id="A0A1S7FS69"/>
<keyword evidence="5 6" id="KW-0472">Membrane</keyword>
<dbReference type="Proteomes" id="UP000564536">
    <property type="component" value="Unassembled WGS sequence"/>
</dbReference>
<proteinExistence type="predicted"/>
<keyword evidence="4 6" id="KW-1133">Transmembrane helix</keyword>
<feature type="transmembrane region" description="Helical" evidence="6">
    <location>
        <begin position="75"/>
        <end position="96"/>
    </location>
</feature>
<dbReference type="PANTHER" id="PTHR30474">
    <property type="entry name" value="CELL CYCLE PROTEIN"/>
    <property type="match status" value="1"/>
</dbReference>
<evidence type="ECO:0000256" key="5">
    <source>
        <dbReference type="ARBA" id="ARBA00023136"/>
    </source>
</evidence>
<dbReference type="InterPro" id="IPR018365">
    <property type="entry name" value="Cell_cycle_FtsW-rel_CS"/>
</dbReference>
<dbReference type="GO" id="GO:0008360">
    <property type="term" value="P:regulation of cell shape"/>
    <property type="evidence" value="ECO:0007669"/>
    <property type="project" value="UniProtKB-KW"/>
</dbReference>
<evidence type="ECO:0000256" key="3">
    <source>
        <dbReference type="ARBA" id="ARBA00022960"/>
    </source>
</evidence>
<feature type="transmembrane region" description="Helical" evidence="6">
    <location>
        <begin position="192"/>
        <end position="212"/>
    </location>
</feature>
<dbReference type="GO" id="GO:0032153">
    <property type="term" value="C:cell division site"/>
    <property type="evidence" value="ECO:0007669"/>
    <property type="project" value="TreeGrafter"/>
</dbReference>